<organism evidence="2 3">
    <name type="scientific">Sphingobium amiense</name>
    <dbReference type="NCBI Taxonomy" id="135719"/>
    <lineage>
        <taxon>Bacteria</taxon>
        <taxon>Pseudomonadati</taxon>
        <taxon>Pseudomonadota</taxon>
        <taxon>Alphaproteobacteria</taxon>
        <taxon>Sphingomonadales</taxon>
        <taxon>Sphingomonadaceae</taxon>
        <taxon>Sphingobium</taxon>
    </lineage>
</organism>
<name>A0A494WBE4_9SPHN</name>
<dbReference type="EMBL" id="AP018664">
    <property type="protein sequence ID" value="BBE00018.1"/>
    <property type="molecule type" value="Genomic_DNA"/>
</dbReference>
<gene>
    <name evidence="2" type="ORF">SAMIE_1035180</name>
</gene>
<dbReference type="PANTHER" id="PTHR42695">
    <property type="entry name" value="GLUTAMINE AMIDOTRANSFERASE YLR126C-RELATED"/>
    <property type="match status" value="1"/>
</dbReference>
<keyword evidence="3" id="KW-1185">Reference proteome</keyword>
<dbReference type="Gene3D" id="3.40.50.880">
    <property type="match status" value="1"/>
</dbReference>
<dbReference type="PANTHER" id="PTHR42695:SF5">
    <property type="entry name" value="GLUTAMINE AMIDOTRANSFERASE YLR126C-RELATED"/>
    <property type="match status" value="1"/>
</dbReference>
<dbReference type="CDD" id="cd01741">
    <property type="entry name" value="GATase1_1"/>
    <property type="match status" value="1"/>
</dbReference>
<evidence type="ECO:0000313" key="3">
    <source>
        <dbReference type="Proteomes" id="UP000279959"/>
    </source>
</evidence>
<dbReference type="InterPro" id="IPR044992">
    <property type="entry name" value="ChyE-like"/>
</dbReference>
<dbReference type="Proteomes" id="UP000279959">
    <property type="component" value="Chromosome"/>
</dbReference>
<dbReference type="NCBIfam" id="NF005458">
    <property type="entry name" value="PRK07053.1"/>
    <property type="match status" value="1"/>
</dbReference>
<reference evidence="2 3" key="1">
    <citation type="submission" date="2018-05" db="EMBL/GenBank/DDBJ databases">
        <title>Complete Genome Sequence of the Nonylphenol-Degrading Bacterium Sphingobium amiense DSM 16289T.</title>
        <authorList>
            <person name="Ootsuka M."/>
            <person name="Nishizawa T."/>
            <person name="Ohta H."/>
        </authorList>
    </citation>
    <scope>NUCLEOTIDE SEQUENCE [LARGE SCALE GENOMIC DNA]</scope>
    <source>
        <strain evidence="2 3">DSM 16289</strain>
    </source>
</reference>
<evidence type="ECO:0000259" key="1">
    <source>
        <dbReference type="Pfam" id="PF00117"/>
    </source>
</evidence>
<dbReference type="GO" id="GO:0005829">
    <property type="term" value="C:cytosol"/>
    <property type="evidence" value="ECO:0007669"/>
    <property type="project" value="TreeGrafter"/>
</dbReference>
<accession>A0A494WBE4</accession>
<keyword evidence="2" id="KW-0315">Glutamine amidotransferase</keyword>
<keyword evidence="2" id="KW-0808">Transferase</keyword>
<feature type="domain" description="Glutamine amidotransferase" evidence="1">
    <location>
        <begin position="25"/>
        <end position="186"/>
    </location>
</feature>
<dbReference type="InterPro" id="IPR029062">
    <property type="entry name" value="Class_I_gatase-like"/>
</dbReference>
<dbReference type="PROSITE" id="PS51273">
    <property type="entry name" value="GATASE_TYPE_1"/>
    <property type="match status" value="1"/>
</dbReference>
<dbReference type="Pfam" id="PF00117">
    <property type="entry name" value="GATase"/>
    <property type="match status" value="1"/>
</dbReference>
<dbReference type="RefSeq" id="WP_066696478.1">
    <property type="nucleotide sequence ID" value="NZ_AP018664.1"/>
</dbReference>
<dbReference type="KEGG" id="sami:SAMIE_1035180"/>
<dbReference type="InterPro" id="IPR017926">
    <property type="entry name" value="GATASE"/>
</dbReference>
<evidence type="ECO:0000313" key="2">
    <source>
        <dbReference type="EMBL" id="BBE00018.1"/>
    </source>
</evidence>
<dbReference type="GO" id="GO:0016740">
    <property type="term" value="F:transferase activity"/>
    <property type="evidence" value="ECO:0007669"/>
    <property type="project" value="UniProtKB-KW"/>
</dbReference>
<protein>
    <submittedName>
        <fullName evidence="2">Glutamine amidotransferase</fullName>
    </submittedName>
</protein>
<dbReference type="AlphaFoldDB" id="A0A494WBE4"/>
<dbReference type="SUPFAM" id="SSF52317">
    <property type="entry name" value="Class I glutamine amidotransferase-like"/>
    <property type="match status" value="1"/>
</dbReference>
<proteinExistence type="predicted"/>
<sequence>MHKTAVAIRHVHFEDLGIFDAVLSDAGYAVRYHDLDADPFATLDPLEPDLLIVLGGPVGVYETEAYPYLAEECAILATRLAAARPTLGICLGAQQIAKALGADVGPMGHKEIGFGPLRLNDAGRVGPLRHLEGIPVLHWHGDAFQIPDTAENLASTPLCATQGFSLGHHVLALQFHPEVDVTAGIERWLTGHAAELAGAGIDPRVLRTHAAQVGPELREAGQKMLAEWLQGVV</sequence>